<dbReference type="PANTHER" id="PTHR33875:SF2">
    <property type="entry name" value="ACR183CP"/>
    <property type="match status" value="1"/>
</dbReference>
<gene>
    <name evidence="1" type="ORF">IWW39_000679</name>
</gene>
<dbReference type="Proteomes" id="UP001151516">
    <property type="component" value="Unassembled WGS sequence"/>
</dbReference>
<comment type="caution">
    <text evidence="1">The sequence shown here is derived from an EMBL/GenBank/DDBJ whole genome shotgun (WGS) entry which is preliminary data.</text>
</comment>
<keyword evidence="2" id="KW-1185">Reference proteome</keyword>
<evidence type="ECO:0000313" key="2">
    <source>
        <dbReference type="Proteomes" id="UP001151516"/>
    </source>
</evidence>
<dbReference type="Gene3D" id="3.40.30.10">
    <property type="entry name" value="Glutaredoxin"/>
    <property type="match status" value="1"/>
</dbReference>
<dbReference type="AlphaFoldDB" id="A0A9W8GRN1"/>
<organism evidence="1 2">
    <name type="scientific">Coemansia spiralis</name>
    <dbReference type="NCBI Taxonomy" id="417178"/>
    <lineage>
        <taxon>Eukaryota</taxon>
        <taxon>Fungi</taxon>
        <taxon>Fungi incertae sedis</taxon>
        <taxon>Zoopagomycota</taxon>
        <taxon>Kickxellomycotina</taxon>
        <taxon>Kickxellomycetes</taxon>
        <taxon>Kickxellales</taxon>
        <taxon>Kickxellaceae</taxon>
        <taxon>Coemansia</taxon>
    </lineage>
</organism>
<accession>A0A9W8GRN1</accession>
<protein>
    <recommendedName>
        <fullName evidence="3">Thioredoxin-like fold domain-containing protein</fullName>
    </recommendedName>
</protein>
<proteinExistence type="predicted"/>
<dbReference type="OrthoDB" id="37297at2759"/>
<sequence>MNLLDTSYAAHRLLAAEPREQHTLEVYLDYTCPFSAKLWHTLTAKVIPYLAKEGAKPGLSIIFRHQVQPWHPASTLLHEASLAVEKLNPSGFVPFSQALFEHQREYFDEATVEITRAETYRQLADLAASINAIDDRQAMLQLLDIQPNAEPRNAGNAVTNDLKYHIRLARAKAIHVSPTVALDGVADDSVSSSWTLDQWKTWLDQI</sequence>
<reference evidence="1" key="1">
    <citation type="submission" date="2022-07" db="EMBL/GenBank/DDBJ databases">
        <title>Phylogenomic reconstructions and comparative analyses of Kickxellomycotina fungi.</title>
        <authorList>
            <person name="Reynolds N.K."/>
            <person name="Stajich J.E."/>
            <person name="Barry K."/>
            <person name="Grigoriev I.V."/>
            <person name="Crous P."/>
            <person name="Smith M.E."/>
        </authorList>
    </citation>
    <scope>NUCLEOTIDE SEQUENCE</scope>
    <source>
        <strain evidence="1">CBS 109367</strain>
    </source>
</reference>
<evidence type="ECO:0008006" key="3">
    <source>
        <dbReference type="Google" id="ProtNLM"/>
    </source>
</evidence>
<dbReference type="InterPro" id="IPR036249">
    <property type="entry name" value="Thioredoxin-like_sf"/>
</dbReference>
<dbReference type="PANTHER" id="PTHR33875">
    <property type="entry name" value="OS09G0542200 PROTEIN"/>
    <property type="match status" value="1"/>
</dbReference>
<dbReference type="SUPFAM" id="SSF52833">
    <property type="entry name" value="Thioredoxin-like"/>
    <property type="match status" value="1"/>
</dbReference>
<evidence type="ECO:0000313" key="1">
    <source>
        <dbReference type="EMBL" id="KAJ2690585.1"/>
    </source>
</evidence>
<name>A0A9W8GRN1_9FUNG</name>
<dbReference type="EMBL" id="JANBTX010000010">
    <property type="protein sequence ID" value="KAJ2690585.1"/>
    <property type="molecule type" value="Genomic_DNA"/>
</dbReference>